<dbReference type="GO" id="GO:0039648">
    <property type="term" value="P:symbiont-mediated perturbation of host ubiquitin-like protein modification"/>
    <property type="evidence" value="ECO:0007669"/>
    <property type="project" value="UniProtKB-KW"/>
</dbReference>
<feature type="region of interest" description="Disordered" evidence="19">
    <location>
        <begin position="576"/>
        <end position="730"/>
    </location>
</feature>
<proteinExistence type="inferred from homology"/>
<dbReference type="EMBL" id="KJ690173">
    <property type="protein sequence ID" value="AIE44667.1"/>
    <property type="molecule type" value="Genomic_RNA"/>
</dbReference>
<evidence type="ECO:0000256" key="9">
    <source>
        <dbReference type="ARBA" id="ARBA00022801"/>
    </source>
</evidence>
<feature type="domain" description="RdRp catalytic" evidence="20">
    <location>
        <begin position="1572"/>
        <end position="1678"/>
    </location>
</feature>
<protein>
    <recommendedName>
        <fullName evidence="17">Non-structural replication polyprotein</fullName>
    </recommendedName>
</protein>
<reference evidence="23" key="1">
    <citation type="submission" date="2014-04" db="EMBL/GenBank/DDBJ databases">
        <authorList>
            <person name="Dullemans A.M."/>
            <person name="Roenhorst J.W."/>
            <person name="Van der Vlugt R.A.A."/>
        </authorList>
    </citation>
    <scope>NUCLEOTIDE SEQUENCE</scope>
    <source>
        <strain evidence="23">DSMZ PV-0299</strain>
    </source>
</reference>
<dbReference type="GO" id="GO:0032259">
    <property type="term" value="P:methylation"/>
    <property type="evidence" value="ECO:0007669"/>
    <property type="project" value="UniProtKB-KW"/>
</dbReference>
<dbReference type="GO" id="GO:0006508">
    <property type="term" value="P:proteolysis"/>
    <property type="evidence" value="ECO:0007669"/>
    <property type="project" value="UniProtKB-KW"/>
</dbReference>
<keyword evidence="5 18" id="KW-0645">Protease</keyword>
<dbReference type="InterPro" id="IPR043629">
    <property type="entry name" value="Salyut_dom"/>
</dbReference>
<evidence type="ECO:0000259" key="21">
    <source>
        <dbReference type="PROSITE" id="PS51657"/>
    </source>
</evidence>
<dbReference type="InterPro" id="IPR043181">
    <property type="entry name" value="TYMV_endopept_dom"/>
</dbReference>
<dbReference type="InterPro" id="IPR001788">
    <property type="entry name" value="RNA-dep_RNA_pol_alsuvir"/>
</dbReference>
<sequence length="1844" mass="206635">MAFQLALDALAPTTHRDPSLHPILESTVDSIRSSIQTYPWSIPKELLPLLNSYGIPTSGLGTSHHPHAAHKTIETFLLCTHWSFQATTPSSVMFMKPSKFNKLAQVNSNFRELKNYRLHPNDSTRYPFTSPDLPVFPTIFMHDALMYYHPSQIMDLFLQKPNLERLYASLVVPPEAHLSDQSFFPKLYTYTTTRHTLHYVPEGHEAGSYNQPSDAHSWLRINSIRLGNHHLSVTILESWGPVHSLLIQRGTPPPDPSLQAPSTLMASDLFRSYQEPRLDVVSFRIPDAIELPQATFLQQPLRDRLVPRAVYNALFTYTRAVRTLRTSDPAAFVRMHSSKPDHDWVTSNAWDNLQTFALLNVPLRPNVVYHVLQSPIASLSLYLRQHWRRLTATAVPILSFLTLLQRFLPLPIPLAEVRSITAFRRELYRKKDPHHPLDVFHLQHHVRNYHSAISAVRPASPPHQRLPHALQKAALLLLRPISPLLTATPFFRSEQKSMLPNAELSWTLKRFSLPWQASLVLLVLSESSILLHKLLSPPTLQAQHDTYHRHLHPGSYSLQWERTPLSIPRTTAFLPFIPTTSTAPPDRSEASLPPAFASTSVLRPPPAASSPGVQPPTTTAAPPTPIEPTQRTHQSSNLTLEVSTPTEPPPPSIQSPDVPPSAPVLFPEINSPHRFPPQLPATPNFEPTLAPPPPFIPHQDSTDSSDPLMGSHLLHHSLPTPPTHPLPSSQLLPAPLTNDPTAIGPVLPFEELHPRRYPENTATFLTRLRSLPSNHLPQPTLNCLLSAVSDQTKVSEEHLWESLQTILPDSQLRNEETSTLGLSTEHLTALAHLYNFQATVYSDRGPILFGPSDTIKRIDITHTTGPPSHFSPGKRLLGSQPSAKGHPSDPLIRAMKSFKVSGNYLPFSEAHNHPTSISHAKNLISNMKNGFDGVLSLLDVSTGQRTGPTPKERIIQIDHYLDTNPGKTTPVVHFAGFAGCGKTYPIQQLLKTKLFKDFRVSCPTTELRTEWKTAMELHGSQSWRFNTWESSILKSSRILVIDEIYKMPRGYLDLSILADPALELVIILGDPLQGEYHSQSKDSSNHRLPSETLRLLPYIDMYCWWSYRIPQCIARLFQIHSFNAWQGVIGSVSTPHDQSPVLTNSHASSLTFNSLGYRSCTISSSQGLTFCDPAIIVLDNYTKWLSSANGLVALTRSRSGVQFMGPSSYVGGTNGSSAMFSDAFNNSLIIMDRYFPSLFPQLKLITSPLTTRSPKLNGATPSASPTHRSPNFHLPPHIPLSYDSDFVTVNPTLPDQGPETRLDTHFLPPSRLPLHFDLPPAITPPPASTSVDPPQAKASPVYPGEFFDSLAAFFLPAHDPSTREILHKDQSSNQFPWFDRPFSLSCQPSSLISAKHAPNHDPTLLPASINKRLRFRPSDAPHQITADDVVLGLQLFHSLCRAYSRQPNCTVPFNPELFAECISLNEYAQLSSKTQSTIVANASRSDPDWRHTTVKIFAKAQHKVNDGSIFGSWKACQTLALMHDYVILILGPVKKYQRIFDNADRPPHIYSHCGKTPNQLRDWCQEHLTHSTPKIANDYTAFDQSQHGESVVLEALKMKRLNIPSHLIQLHVHLKTNVSTQFGPLTCMRLTGEPGTYDDNTDYNLAVIYSQYDVGSCPIMVSGDDSLIDHPLPTRHDWPSVLKRLHLRFKLELTSHPLFCGYYVGPSGCIRNPLALFCKLMIAVDDDALDDRRLSYLTEFTTGHLLGESLWHLLPETHVQYQSACFDFFCRRCPKHEKMLLDDSTPVISLLERITSSPRWLTKNAMYLLPAKLRLAITSLSQTQSFPESIEVSHAESELLHYVQ</sequence>
<keyword evidence="9 18" id="KW-0378">Hydrolase</keyword>
<dbReference type="Pfam" id="PF19227">
    <property type="entry name" value="Salyut"/>
    <property type="match status" value="1"/>
</dbReference>
<dbReference type="InterPro" id="IPR002588">
    <property type="entry name" value="Alphavirus-like_MT_dom"/>
</dbReference>
<keyword evidence="12" id="KW-1127">Modulation of host ubiquitin pathway by viral deubiquitinase</keyword>
<dbReference type="Gene3D" id="3.40.50.300">
    <property type="entry name" value="P-loop containing nucleotide triphosphate hydrolases"/>
    <property type="match status" value="1"/>
</dbReference>
<evidence type="ECO:0000256" key="2">
    <source>
        <dbReference type="ARBA" id="ARBA00022581"/>
    </source>
</evidence>
<evidence type="ECO:0000256" key="16">
    <source>
        <dbReference type="ARBA" id="ARBA00046330"/>
    </source>
</evidence>
<organismHost>
    <name type="scientific">Brassica rapa subsp. pekinensis</name>
    <name type="common">Chinese cabbage</name>
    <name type="synonym">Brassica pekinensis</name>
    <dbReference type="NCBI Taxonomy" id="51351"/>
</organismHost>
<evidence type="ECO:0000259" key="22">
    <source>
        <dbReference type="PROSITE" id="PS51743"/>
    </source>
</evidence>
<feature type="active site" description="For protease activity" evidence="18">
    <location>
        <position position="869"/>
    </location>
</feature>
<dbReference type="GO" id="GO:0005524">
    <property type="term" value="F:ATP binding"/>
    <property type="evidence" value="ECO:0007669"/>
    <property type="project" value="UniProtKB-KW"/>
</dbReference>
<feature type="domain" description="Alphavirus-like MT" evidence="22">
    <location>
        <begin position="58"/>
        <end position="219"/>
    </location>
</feature>
<feature type="domain" description="(+)RNA virus helicase C-terminal" evidence="21">
    <location>
        <begin position="946"/>
        <end position="1236"/>
    </location>
</feature>
<evidence type="ECO:0000256" key="13">
    <source>
        <dbReference type="ARBA" id="ARBA00022953"/>
    </source>
</evidence>
<evidence type="ECO:0000256" key="17">
    <source>
        <dbReference type="ARBA" id="ARBA00047193"/>
    </source>
</evidence>
<dbReference type="InterPro" id="IPR027351">
    <property type="entry name" value="(+)RNA_virus_helicase_core_dom"/>
</dbReference>
<dbReference type="PROSITE" id="PS51738">
    <property type="entry name" value="PEPTIDASE_C21"/>
    <property type="match status" value="1"/>
</dbReference>
<evidence type="ECO:0000256" key="14">
    <source>
        <dbReference type="ARBA" id="ARBA00023268"/>
    </source>
</evidence>
<evidence type="ECO:0000259" key="20">
    <source>
        <dbReference type="PROSITE" id="PS50507"/>
    </source>
</evidence>
<dbReference type="CDD" id="cd23247">
    <property type="entry name" value="Tymoviridae_RdRp"/>
    <property type="match status" value="1"/>
</dbReference>
<evidence type="ECO:0000256" key="7">
    <source>
        <dbReference type="ARBA" id="ARBA00022695"/>
    </source>
</evidence>
<evidence type="ECO:0000256" key="5">
    <source>
        <dbReference type="ARBA" id="ARBA00022670"/>
    </source>
</evidence>
<dbReference type="SUPFAM" id="SSF56672">
    <property type="entry name" value="DNA/RNA polymerases"/>
    <property type="match status" value="1"/>
</dbReference>
<dbReference type="PROSITE" id="PS51657">
    <property type="entry name" value="PSRV_HELICASE"/>
    <property type="match status" value="1"/>
</dbReference>
<keyword evidence="8" id="KW-0547">Nucleotide-binding</keyword>
<keyword evidence="3" id="KW-0489">Methyltransferase</keyword>
<accession>A0A068LEI1</accession>
<dbReference type="InterPro" id="IPR008043">
    <property type="entry name" value="Peptidase_C21"/>
</dbReference>
<keyword evidence="14" id="KW-0511">Multifunctional enzyme</keyword>
<dbReference type="GO" id="GO:0016556">
    <property type="term" value="P:mRNA modification"/>
    <property type="evidence" value="ECO:0007669"/>
    <property type="project" value="InterPro"/>
</dbReference>
<dbReference type="InterPro" id="IPR007094">
    <property type="entry name" value="RNA-dir_pol_PSvirus"/>
</dbReference>
<dbReference type="GO" id="GO:0006351">
    <property type="term" value="P:DNA-templated transcription"/>
    <property type="evidence" value="ECO:0007669"/>
    <property type="project" value="InterPro"/>
</dbReference>
<name>A0A068LEI1_TYMV</name>
<dbReference type="GO" id="GO:0004197">
    <property type="term" value="F:cysteine-type endopeptidase activity"/>
    <property type="evidence" value="ECO:0007669"/>
    <property type="project" value="UniProtKB-UniRule"/>
</dbReference>
<keyword evidence="7" id="KW-0548">Nucleotidyltransferase</keyword>
<evidence type="ECO:0000256" key="4">
    <source>
        <dbReference type="ARBA" id="ARBA00022662"/>
    </source>
</evidence>
<comment type="function">
    <text evidence="15">RNA-directed RNA polymerase is responsible for the replication and transcription of the genome.</text>
</comment>
<dbReference type="PROSITE" id="PS51743">
    <property type="entry name" value="ALPHAVIRUS_MT"/>
    <property type="match status" value="1"/>
</dbReference>
<keyword evidence="13" id="KW-0693">Viral RNA replication</keyword>
<keyword evidence="11" id="KW-0067">ATP-binding</keyword>
<organismHost>
    <name type="scientific">Cardamine lilacina</name>
    <dbReference type="NCBI Taxonomy" id="82359"/>
</organismHost>
<evidence type="ECO:0000256" key="1">
    <source>
        <dbReference type="ARBA" id="ARBA00022484"/>
    </source>
</evidence>
<evidence type="ECO:0000256" key="8">
    <source>
        <dbReference type="ARBA" id="ARBA00022741"/>
    </source>
</evidence>
<dbReference type="Pfam" id="PF00978">
    <property type="entry name" value="RdRP_2"/>
    <property type="match status" value="1"/>
</dbReference>
<keyword evidence="4" id="KW-1130">Modulation of host ubiquitin pathway by virus</keyword>
<feature type="active site" description="For protease activity" evidence="18">
    <location>
        <position position="783"/>
    </location>
</feature>
<dbReference type="Pfam" id="PF05381">
    <property type="entry name" value="Peptidase_C21"/>
    <property type="match status" value="1"/>
</dbReference>
<feature type="compositionally biased region" description="Polar residues" evidence="19">
    <location>
        <begin position="631"/>
        <end position="640"/>
    </location>
</feature>
<evidence type="ECO:0000256" key="3">
    <source>
        <dbReference type="ARBA" id="ARBA00022603"/>
    </source>
</evidence>
<dbReference type="GO" id="GO:0003968">
    <property type="term" value="F:RNA-directed RNA polymerase activity"/>
    <property type="evidence" value="ECO:0007669"/>
    <property type="project" value="UniProtKB-KW"/>
</dbReference>
<dbReference type="Gene3D" id="3.90.70.100">
    <property type="match status" value="1"/>
</dbReference>
<evidence type="ECO:0000313" key="23">
    <source>
        <dbReference type="EMBL" id="AIE44667.1"/>
    </source>
</evidence>
<evidence type="ECO:0000256" key="15">
    <source>
        <dbReference type="ARBA" id="ARBA00045135"/>
    </source>
</evidence>
<evidence type="ECO:0000256" key="6">
    <source>
        <dbReference type="ARBA" id="ARBA00022679"/>
    </source>
</evidence>
<dbReference type="Pfam" id="PF01443">
    <property type="entry name" value="Viral_helicase1"/>
    <property type="match status" value="1"/>
</dbReference>
<keyword evidence="2" id="KW-0945">Host-virus interaction</keyword>
<dbReference type="GO" id="GO:0006396">
    <property type="term" value="P:RNA processing"/>
    <property type="evidence" value="ECO:0007669"/>
    <property type="project" value="InterPro"/>
</dbReference>
<organismHost>
    <name type="scientific">Brassica</name>
    <dbReference type="NCBI Taxonomy" id="3705"/>
</organismHost>
<dbReference type="InterPro" id="IPR027417">
    <property type="entry name" value="P-loop_NTPase"/>
</dbReference>
<dbReference type="GO" id="GO:0039694">
    <property type="term" value="P:viral RNA genome replication"/>
    <property type="evidence" value="ECO:0007669"/>
    <property type="project" value="InterPro"/>
</dbReference>
<feature type="compositionally biased region" description="Pro residues" evidence="19">
    <location>
        <begin position="646"/>
        <end position="662"/>
    </location>
</feature>
<dbReference type="PROSITE" id="PS50507">
    <property type="entry name" value="RDRP_SSRNA_POS"/>
    <property type="match status" value="1"/>
</dbReference>
<organism evidence="23">
    <name type="scientific">Turnip yellow mosaic virus</name>
    <dbReference type="NCBI Taxonomy" id="12154"/>
    <lineage>
        <taxon>Viruses</taxon>
        <taxon>Riboviria</taxon>
        <taxon>Orthornavirae</taxon>
        <taxon>Kitrinoviricota</taxon>
        <taxon>Alsuviricetes</taxon>
        <taxon>Tymovirales</taxon>
        <taxon>Tymoviridae</taxon>
        <taxon>Tymovirus</taxon>
        <taxon>Tymovirus brassicae</taxon>
    </lineage>
</organism>
<dbReference type="InterPro" id="IPR043502">
    <property type="entry name" value="DNA/RNA_pol_sf"/>
</dbReference>
<keyword evidence="1" id="KW-0696">RNA-directed RNA polymerase</keyword>
<evidence type="ECO:0000256" key="19">
    <source>
        <dbReference type="SAM" id="MobiDB-lite"/>
    </source>
</evidence>
<dbReference type="GO" id="GO:0008174">
    <property type="term" value="F:mRNA methyltransferase activity"/>
    <property type="evidence" value="ECO:0007669"/>
    <property type="project" value="UniProtKB-UniRule"/>
</dbReference>
<evidence type="ECO:0000256" key="18">
    <source>
        <dbReference type="PROSITE-ProRule" id="PRU01074"/>
    </source>
</evidence>
<evidence type="ECO:0000256" key="11">
    <source>
        <dbReference type="ARBA" id="ARBA00022840"/>
    </source>
</evidence>
<evidence type="ECO:0000256" key="12">
    <source>
        <dbReference type="ARBA" id="ARBA00022876"/>
    </source>
</evidence>
<comment type="similarity">
    <text evidence="16">Belongs to the Tymoviridae non-structural replication polyprotein family.</text>
</comment>
<keyword evidence="10 18" id="KW-0788">Thiol protease</keyword>
<dbReference type="GO" id="GO:0003723">
    <property type="term" value="F:RNA binding"/>
    <property type="evidence" value="ECO:0007669"/>
    <property type="project" value="InterPro"/>
</dbReference>
<keyword evidence="6" id="KW-0808">Transferase</keyword>
<feature type="region of interest" description="Disordered" evidence="19">
    <location>
        <begin position="859"/>
        <end position="887"/>
    </location>
</feature>
<evidence type="ECO:0000256" key="10">
    <source>
        <dbReference type="ARBA" id="ARBA00022807"/>
    </source>
</evidence>
<dbReference type="Pfam" id="PF01660">
    <property type="entry name" value="Vmethyltransf"/>
    <property type="match status" value="1"/>
</dbReference>